<reference evidence="2 3" key="1">
    <citation type="submission" date="2015-09" db="EMBL/GenBank/DDBJ databases">
        <title>Draft genome of the parasitic nematode Teladorsagia circumcincta isolate WARC Sus (inbred).</title>
        <authorList>
            <person name="Mitreva M."/>
        </authorList>
    </citation>
    <scope>NUCLEOTIDE SEQUENCE [LARGE SCALE GENOMIC DNA]</scope>
    <source>
        <strain evidence="2 3">S</strain>
    </source>
</reference>
<evidence type="ECO:0000256" key="1">
    <source>
        <dbReference type="SAM" id="Coils"/>
    </source>
</evidence>
<keyword evidence="1" id="KW-0175">Coiled coil</keyword>
<protein>
    <submittedName>
        <fullName evidence="2">Uncharacterized protein</fullName>
    </submittedName>
</protein>
<keyword evidence="3" id="KW-1185">Reference proteome</keyword>
<dbReference type="EMBL" id="KZ384165">
    <property type="protein sequence ID" value="PIO55800.1"/>
    <property type="molecule type" value="Genomic_DNA"/>
</dbReference>
<evidence type="ECO:0000313" key="2">
    <source>
        <dbReference type="EMBL" id="PIO55800.1"/>
    </source>
</evidence>
<feature type="non-terminal residue" evidence="2">
    <location>
        <position position="71"/>
    </location>
</feature>
<dbReference type="Proteomes" id="UP000230423">
    <property type="component" value="Unassembled WGS sequence"/>
</dbReference>
<feature type="coiled-coil region" evidence="1">
    <location>
        <begin position="28"/>
        <end position="69"/>
    </location>
</feature>
<proteinExistence type="predicted"/>
<accession>A0A2G9TEK1</accession>
<dbReference type="OrthoDB" id="5863147at2759"/>
<evidence type="ECO:0000313" key="3">
    <source>
        <dbReference type="Proteomes" id="UP000230423"/>
    </source>
</evidence>
<organism evidence="2 3">
    <name type="scientific">Teladorsagia circumcincta</name>
    <name type="common">Brown stomach worm</name>
    <name type="synonym">Ostertagia circumcincta</name>
    <dbReference type="NCBI Taxonomy" id="45464"/>
    <lineage>
        <taxon>Eukaryota</taxon>
        <taxon>Metazoa</taxon>
        <taxon>Ecdysozoa</taxon>
        <taxon>Nematoda</taxon>
        <taxon>Chromadorea</taxon>
        <taxon>Rhabditida</taxon>
        <taxon>Rhabditina</taxon>
        <taxon>Rhabditomorpha</taxon>
        <taxon>Strongyloidea</taxon>
        <taxon>Trichostrongylidae</taxon>
        <taxon>Teladorsagia</taxon>
    </lineage>
</organism>
<name>A0A2G9TEK1_TELCI</name>
<sequence length="71" mass="8132">MEAQTLEPVAIFVEADFAIKGNLMSRAREDKDDRINELTDELEASEAEVRKLKDERIELVKDARAAKDLRD</sequence>
<dbReference type="AlphaFoldDB" id="A0A2G9TEK1"/>
<gene>
    <name evidence="2" type="ORF">TELCIR_22811</name>
</gene>